<evidence type="ECO:0000256" key="3">
    <source>
        <dbReference type="ARBA" id="ARBA00023002"/>
    </source>
</evidence>
<dbReference type="RefSeq" id="WP_087106465.1">
    <property type="nucleotide sequence ID" value="NZ_CBCSCN010000004.1"/>
</dbReference>
<dbReference type="GO" id="GO:0004316">
    <property type="term" value="F:3-oxoacyl-[acyl-carrier-protein] reductase (NADPH) activity"/>
    <property type="evidence" value="ECO:0007669"/>
    <property type="project" value="UniProtKB-EC"/>
</dbReference>
<keyword evidence="3 4" id="KW-0560">Oxidoreductase</keyword>
<evidence type="ECO:0000256" key="2">
    <source>
        <dbReference type="ARBA" id="ARBA00022857"/>
    </source>
</evidence>
<dbReference type="PANTHER" id="PTHR43391">
    <property type="entry name" value="RETINOL DEHYDROGENASE-RELATED"/>
    <property type="match status" value="1"/>
</dbReference>
<dbReference type="AlphaFoldDB" id="A0A1X7AF13"/>
<name>A0A1X7AF13_9GAMM</name>
<evidence type="ECO:0000313" key="5">
    <source>
        <dbReference type="Proteomes" id="UP000196573"/>
    </source>
</evidence>
<dbReference type="Proteomes" id="UP000196573">
    <property type="component" value="Unassembled WGS sequence"/>
</dbReference>
<dbReference type="SUPFAM" id="SSF51735">
    <property type="entry name" value="NAD(P)-binding Rossmann-fold domains"/>
    <property type="match status" value="1"/>
</dbReference>
<dbReference type="InterPro" id="IPR036291">
    <property type="entry name" value="NAD(P)-bd_dom_sf"/>
</dbReference>
<dbReference type="PANTHER" id="PTHR43391:SF14">
    <property type="entry name" value="DEHYDROGENASE_REDUCTASE SDR FAMILY PROTEIN 7-LIKE"/>
    <property type="match status" value="1"/>
</dbReference>
<keyword evidence="2" id="KW-0521">NADP</keyword>
<sequence>MELRNKTVLVAGASSGIGRSVALKLGQQGNRVVVTARRKELLDDLAREITTAGGECLALPADALDAAQMQNVVDLTVTKFGSIDAALLNIGDGPSFNMATETAEAVCGNMRLNYDTLVNGLIPLIAQMKTQKYGLIAHTNSLAGFLGLPQQGPYSAAKAAGRMLMDTCRIELAPWNIRFVSVYPGFVATERVAADGIPAPMEISEQAAADHIIYAMEKEKRDYLFPFPMRWLIRLARILPKPVVGFITSKMMAEDY</sequence>
<dbReference type="PRINTS" id="PR00081">
    <property type="entry name" value="GDHRDH"/>
</dbReference>
<comment type="similarity">
    <text evidence="1">Belongs to the short-chain dehydrogenases/reductases (SDR) family.</text>
</comment>
<dbReference type="Pfam" id="PF00106">
    <property type="entry name" value="adh_short"/>
    <property type="match status" value="1"/>
</dbReference>
<organism evidence="4 5">
    <name type="scientific">Parendozoicomonas haliclonae</name>
    <dbReference type="NCBI Taxonomy" id="1960125"/>
    <lineage>
        <taxon>Bacteria</taxon>
        <taxon>Pseudomonadati</taxon>
        <taxon>Pseudomonadota</taxon>
        <taxon>Gammaproteobacteria</taxon>
        <taxon>Oceanospirillales</taxon>
        <taxon>Endozoicomonadaceae</taxon>
        <taxon>Parendozoicomonas</taxon>
    </lineage>
</organism>
<evidence type="ECO:0000256" key="1">
    <source>
        <dbReference type="ARBA" id="ARBA00006484"/>
    </source>
</evidence>
<accession>A0A1X7AF13</accession>
<dbReference type="EC" id="1.1.1.100" evidence="4"/>
<evidence type="ECO:0000313" key="4">
    <source>
        <dbReference type="EMBL" id="SMA34844.1"/>
    </source>
</evidence>
<gene>
    <name evidence="4" type="primary">fabG_1</name>
    <name evidence="4" type="ORF">EHSB41UT_00457</name>
</gene>
<dbReference type="EMBL" id="FWPT01000001">
    <property type="protein sequence ID" value="SMA34844.1"/>
    <property type="molecule type" value="Genomic_DNA"/>
</dbReference>
<protein>
    <submittedName>
        <fullName evidence="4">3-oxoacyl-[acyl-carrier-protein] reductase FabG</fullName>
        <ecNumber evidence="4">1.1.1.100</ecNumber>
    </submittedName>
</protein>
<keyword evidence="5" id="KW-1185">Reference proteome</keyword>
<dbReference type="Gene3D" id="3.40.50.720">
    <property type="entry name" value="NAD(P)-binding Rossmann-like Domain"/>
    <property type="match status" value="1"/>
</dbReference>
<reference evidence="4 5" key="1">
    <citation type="submission" date="2017-03" db="EMBL/GenBank/DDBJ databases">
        <authorList>
            <person name="Afonso C.L."/>
            <person name="Miller P.J."/>
            <person name="Scott M.A."/>
            <person name="Spackman E."/>
            <person name="Goraichik I."/>
            <person name="Dimitrov K.M."/>
            <person name="Suarez D.L."/>
            <person name="Swayne D.E."/>
        </authorList>
    </citation>
    <scope>NUCLEOTIDE SEQUENCE [LARGE SCALE GENOMIC DNA]</scope>
    <source>
        <strain evidence="4">SB41UT1</strain>
    </source>
</reference>
<dbReference type="OrthoDB" id="335726at2"/>
<proteinExistence type="inferred from homology"/>
<dbReference type="InterPro" id="IPR002347">
    <property type="entry name" value="SDR_fam"/>
</dbReference>